<accession>A0A9P7E9Q0</accession>
<reference evidence="2" key="1">
    <citation type="journal article" date="2020" name="New Phytol.">
        <title>Comparative genomics reveals dynamic genome evolution in host specialist ectomycorrhizal fungi.</title>
        <authorList>
            <person name="Lofgren L.A."/>
            <person name="Nguyen N.H."/>
            <person name="Vilgalys R."/>
            <person name="Ruytinx J."/>
            <person name="Liao H.L."/>
            <person name="Branco S."/>
            <person name="Kuo A."/>
            <person name="LaButti K."/>
            <person name="Lipzen A."/>
            <person name="Andreopoulos W."/>
            <person name="Pangilinan J."/>
            <person name="Riley R."/>
            <person name="Hundley H."/>
            <person name="Na H."/>
            <person name="Barry K."/>
            <person name="Grigoriev I.V."/>
            <person name="Stajich J.E."/>
            <person name="Kennedy P.G."/>
        </authorList>
    </citation>
    <scope>NUCLEOTIDE SEQUENCE</scope>
    <source>
        <strain evidence="2">MN1</strain>
    </source>
</reference>
<dbReference type="AlphaFoldDB" id="A0A9P7E9Q0"/>
<organism evidence="2 3">
    <name type="scientific">Suillus subaureus</name>
    <dbReference type="NCBI Taxonomy" id="48587"/>
    <lineage>
        <taxon>Eukaryota</taxon>
        <taxon>Fungi</taxon>
        <taxon>Dikarya</taxon>
        <taxon>Basidiomycota</taxon>
        <taxon>Agaricomycotina</taxon>
        <taxon>Agaricomycetes</taxon>
        <taxon>Agaricomycetidae</taxon>
        <taxon>Boletales</taxon>
        <taxon>Suillineae</taxon>
        <taxon>Suillaceae</taxon>
        <taxon>Suillus</taxon>
    </lineage>
</organism>
<evidence type="ECO:0000313" key="2">
    <source>
        <dbReference type="EMBL" id="KAG1815000.1"/>
    </source>
</evidence>
<feature type="region of interest" description="Disordered" evidence="1">
    <location>
        <begin position="1"/>
        <end position="33"/>
    </location>
</feature>
<dbReference type="Proteomes" id="UP000807769">
    <property type="component" value="Unassembled WGS sequence"/>
</dbReference>
<name>A0A9P7E9Q0_9AGAM</name>
<dbReference type="GeneID" id="64629840"/>
<keyword evidence="3" id="KW-1185">Reference proteome</keyword>
<dbReference type="EMBL" id="JABBWG010000019">
    <property type="protein sequence ID" value="KAG1815000.1"/>
    <property type="molecule type" value="Genomic_DNA"/>
</dbReference>
<comment type="caution">
    <text evidence="2">The sequence shown here is derived from an EMBL/GenBank/DDBJ whole genome shotgun (WGS) entry which is preliminary data.</text>
</comment>
<evidence type="ECO:0000313" key="3">
    <source>
        <dbReference type="Proteomes" id="UP000807769"/>
    </source>
</evidence>
<feature type="compositionally biased region" description="Polar residues" evidence="1">
    <location>
        <begin position="1"/>
        <end position="19"/>
    </location>
</feature>
<dbReference type="RefSeq" id="XP_041192137.1">
    <property type="nucleotide sequence ID" value="XM_041335823.1"/>
</dbReference>
<sequence>MPTPSLSQATPYIPNSTSAHPPEAPTEGHALPLLPSATKPLQIRSQVLAMLIDKFFFLSAHAFEDLLMDGFLGR</sequence>
<proteinExistence type="predicted"/>
<gene>
    <name evidence="2" type="ORF">BJ212DRAFT_1358740</name>
</gene>
<protein>
    <submittedName>
        <fullName evidence="2">Uncharacterized protein</fullName>
    </submittedName>
</protein>
<evidence type="ECO:0000256" key="1">
    <source>
        <dbReference type="SAM" id="MobiDB-lite"/>
    </source>
</evidence>